<protein>
    <submittedName>
        <fullName evidence="2">Protein AF-10</fullName>
    </submittedName>
</protein>
<dbReference type="AlphaFoldDB" id="G3H5B6"/>
<feature type="compositionally biased region" description="Polar residues" evidence="1">
    <location>
        <begin position="219"/>
        <end position="261"/>
    </location>
</feature>
<reference evidence="3" key="1">
    <citation type="journal article" date="2011" name="Nat. Biotechnol.">
        <title>The genomic sequence of the Chinese hamster ovary (CHO)-K1 cell line.</title>
        <authorList>
            <person name="Xu X."/>
            <person name="Nagarajan H."/>
            <person name="Lewis N.E."/>
            <person name="Pan S."/>
            <person name="Cai Z."/>
            <person name="Liu X."/>
            <person name="Chen W."/>
            <person name="Xie M."/>
            <person name="Wang W."/>
            <person name="Hammond S."/>
            <person name="Andersen M.R."/>
            <person name="Neff N."/>
            <person name="Passarelli B."/>
            <person name="Koh W."/>
            <person name="Fan H.C."/>
            <person name="Wang J."/>
            <person name="Gui Y."/>
            <person name="Lee K.H."/>
            <person name="Betenbaugh M.J."/>
            <person name="Quake S.R."/>
            <person name="Famili I."/>
            <person name="Palsson B.O."/>
            <person name="Wang J."/>
        </authorList>
    </citation>
    <scope>NUCLEOTIDE SEQUENCE [LARGE SCALE GENOMIC DNA]</scope>
    <source>
        <strain evidence="3">CHO K1 cell line</strain>
    </source>
</reference>
<dbReference type="FunCoup" id="G3H5B6">
    <property type="interactions" value="3046"/>
</dbReference>
<feature type="compositionally biased region" description="Basic and acidic residues" evidence="1">
    <location>
        <begin position="121"/>
        <end position="132"/>
    </location>
</feature>
<feature type="compositionally biased region" description="Basic residues" evidence="1">
    <location>
        <begin position="280"/>
        <end position="298"/>
    </location>
</feature>
<feature type="compositionally biased region" description="Low complexity" evidence="1">
    <location>
        <begin position="305"/>
        <end position="320"/>
    </location>
</feature>
<dbReference type="EMBL" id="JH000157">
    <property type="protein sequence ID" value="EGW05124.1"/>
    <property type="molecule type" value="Genomic_DNA"/>
</dbReference>
<feature type="region of interest" description="Disordered" evidence="1">
    <location>
        <begin position="111"/>
        <end position="320"/>
    </location>
</feature>
<gene>
    <name evidence="2" type="ORF">I79_005496</name>
</gene>
<accession>G3H5B6</accession>
<name>G3H5B6_CRIGR</name>
<feature type="compositionally biased region" description="Low complexity" evidence="1">
    <location>
        <begin position="167"/>
        <end position="187"/>
    </location>
</feature>
<evidence type="ECO:0000313" key="2">
    <source>
        <dbReference type="EMBL" id="EGW05124.1"/>
    </source>
</evidence>
<feature type="region of interest" description="Disordered" evidence="1">
    <location>
        <begin position="50"/>
        <end position="75"/>
    </location>
</feature>
<dbReference type="STRING" id="10029.G3H5B6"/>
<dbReference type="PaxDb" id="10029-XP_007629411.1"/>
<dbReference type="GlyGen" id="G3H5B6">
    <property type="glycosylation" value="2 sites"/>
</dbReference>
<dbReference type="InParanoid" id="G3H5B6"/>
<dbReference type="Proteomes" id="UP000001075">
    <property type="component" value="Unassembled WGS sequence"/>
</dbReference>
<evidence type="ECO:0000313" key="3">
    <source>
        <dbReference type="Proteomes" id="UP000001075"/>
    </source>
</evidence>
<organism evidence="2 3">
    <name type="scientific">Cricetulus griseus</name>
    <name type="common">Chinese hamster</name>
    <name type="synonym">Cricetulus barabensis griseus</name>
    <dbReference type="NCBI Taxonomy" id="10029"/>
    <lineage>
        <taxon>Eukaryota</taxon>
        <taxon>Metazoa</taxon>
        <taxon>Chordata</taxon>
        <taxon>Craniata</taxon>
        <taxon>Vertebrata</taxon>
        <taxon>Euteleostomi</taxon>
        <taxon>Mammalia</taxon>
        <taxon>Eutheria</taxon>
        <taxon>Euarchontoglires</taxon>
        <taxon>Glires</taxon>
        <taxon>Rodentia</taxon>
        <taxon>Myomorpha</taxon>
        <taxon>Muroidea</taxon>
        <taxon>Cricetidae</taxon>
        <taxon>Cricetinae</taxon>
        <taxon>Cricetulus</taxon>
    </lineage>
</organism>
<proteinExistence type="predicted"/>
<feature type="compositionally biased region" description="Polar residues" evidence="1">
    <location>
        <begin position="111"/>
        <end position="120"/>
    </location>
</feature>
<feature type="compositionally biased region" description="Polar residues" evidence="1">
    <location>
        <begin position="155"/>
        <end position="166"/>
    </location>
</feature>
<sequence length="494" mass="52306">MRHQCPANILFSNSNIFVSPTACYGIVQVPTGPWFCRKCESQERAARVKYKEKDKHKQKHKKQPEPSPALVPSLTVTTEKTYTSTSNNSISGSLKRLEDTAARFTNANFQEVSAHTSSGKDVSEARGSEGKGKKSSAHSSGQRGRKPGGGRNPGTTVSASSPFPQGSFSGTPGSVKSSSGSSVQSPQDFLSFTDSDLRNDSYSHSQQSSSTKDVHKGESGSQEGGVNSFSSLVGHPVTSTVTSQPKSFENSPGDLGSSSLPTAGYKRAQTSGIEEEAVKEKKRKGNKQSKHGPGRPKGNKSQENVSHLSVSSASPTSSVASAAGSVTSSSLQKSPTLLRNGSLQSLSVGSSPVGSGALNGVIQTPVTLSQNPAPLTHTSVPPNAAHPMPAAALTNRLIGPVLGRRCEQHQAFLYQLMQQQQHHPPELQQLQLPGPTQIPINNLLAGTQAPPLHTATTNPFLTLHGDSTSQKVTVSMFCGIPWEDHNEDRQIFLS</sequence>
<evidence type="ECO:0000256" key="1">
    <source>
        <dbReference type="SAM" id="MobiDB-lite"/>
    </source>
</evidence>
<dbReference type="eggNOG" id="KOG0956">
    <property type="taxonomic scope" value="Eukaryota"/>
</dbReference>